<dbReference type="Proteomes" id="UP000886501">
    <property type="component" value="Unassembled WGS sequence"/>
</dbReference>
<accession>A0ACB6ZHQ5</accession>
<evidence type="ECO:0000313" key="2">
    <source>
        <dbReference type="Proteomes" id="UP000886501"/>
    </source>
</evidence>
<gene>
    <name evidence="1" type="ORF">BDM02DRAFT_2032033</name>
</gene>
<reference evidence="1" key="2">
    <citation type="journal article" date="2020" name="Nat. Commun.">
        <title>Large-scale genome sequencing of mycorrhizal fungi provides insights into the early evolution of symbiotic traits.</title>
        <authorList>
            <person name="Miyauchi S."/>
            <person name="Kiss E."/>
            <person name="Kuo A."/>
            <person name="Drula E."/>
            <person name="Kohler A."/>
            <person name="Sanchez-Garcia M."/>
            <person name="Morin E."/>
            <person name="Andreopoulos B."/>
            <person name="Barry K.W."/>
            <person name="Bonito G."/>
            <person name="Buee M."/>
            <person name="Carver A."/>
            <person name="Chen C."/>
            <person name="Cichocki N."/>
            <person name="Clum A."/>
            <person name="Culley D."/>
            <person name="Crous P.W."/>
            <person name="Fauchery L."/>
            <person name="Girlanda M."/>
            <person name="Hayes R.D."/>
            <person name="Keri Z."/>
            <person name="LaButti K."/>
            <person name="Lipzen A."/>
            <person name="Lombard V."/>
            <person name="Magnuson J."/>
            <person name="Maillard F."/>
            <person name="Murat C."/>
            <person name="Nolan M."/>
            <person name="Ohm R.A."/>
            <person name="Pangilinan J."/>
            <person name="Pereira M.F."/>
            <person name="Perotto S."/>
            <person name="Peter M."/>
            <person name="Pfister S."/>
            <person name="Riley R."/>
            <person name="Sitrit Y."/>
            <person name="Stielow J.B."/>
            <person name="Szollosi G."/>
            <person name="Zifcakova L."/>
            <person name="Stursova M."/>
            <person name="Spatafora J.W."/>
            <person name="Tedersoo L."/>
            <person name="Vaario L.M."/>
            <person name="Yamada A."/>
            <person name="Yan M."/>
            <person name="Wang P."/>
            <person name="Xu J."/>
            <person name="Bruns T."/>
            <person name="Baldrian P."/>
            <person name="Vilgalys R."/>
            <person name="Dunand C."/>
            <person name="Henrissat B."/>
            <person name="Grigoriev I.V."/>
            <person name="Hibbett D."/>
            <person name="Nagy L.G."/>
            <person name="Martin F.M."/>
        </authorList>
    </citation>
    <scope>NUCLEOTIDE SEQUENCE</scope>
    <source>
        <strain evidence="1">P2</strain>
    </source>
</reference>
<sequence>MIEHQPLPYRPMSRHRRSEGKKGGTRRAENNKIYAHPLPLTFSQTYVTLGLSRHTVLNPCCEGYWDPLTRSVWVTNPKDSATLWQRGFFGKGNISRSEPSWLSRQVNIRKAELSGKVTSEEITAKRREQRKRFKMDRANAIVTAAAEAEEAFRIGKTVTNPIMIPSGATWKPADEAPEKGPSAIPQNHNKQDEGRDGELDDIVDVEHLQLTPQEAFFLIWCFDCLSVLNPQTAEGMPLQEIWLAFQTCYMDPGPSLQLRPDNPFIVNYVAYHHYRSLGWTVKSGVKFCVDYLLYKRGPVFDHAEFALVICPVYEDPADSDSSTLCFRSTQNISWSWLSTVNRVNSQVMKMLILCYVTIPSSVLVSPEMLGSPKCLAYYSVREVTVRRFIPARMRD</sequence>
<keyword evidence="2" id="KW-1185">Reference proteome</keyword>
<protein>
    <submittedName>
        <fullName evidence="1">Uncharacterized protein</fullName>
    </submittedName>
</protein>
<dbReference type="EMBL" id="MU118006">
    <property type="protein sequence ID" value="KAF9648898.1"/>
    <property type="molecule type" value="Genomic_DNA"/>
</dbReference>
<evidence type="ECO:0000313" key="1">
    <source>
        <dbReference type="EMBL" id="KAF9648898.1"/>
    </source>
</evidence>
<organism evidence="1 2">
    <name type="scientific">Thelephora ganbajun</name>
    <name type="common">Ganba fungus</name>
    <dbReference type="NCBI Taxonomy" id="370292"/>
    <lineage>
        <taxon>Eukaryota</taxon>
        <taxon>Fungi</taxon>
        <taxon>Dikarya</taxon>
        <taxon>Basidiomycota</taxon>
        <taxon>Agaricomycotina</taxon>
        <taxon>Agaricomycetes</taxon>
        <taxon>Thelephorales</taxon>
        <taxon>Thelephoraceae</taxon>
        <taxon>Thelephora</taxon>
    </lineage>
</organism>
<name>A0ACB6ZHQ5_THEGA</name>
<comment type="caution">
    <text evidence="1">The sequence shown here is derived from an EMBL/GenBank/DDBJ whole genome shotgun (WGS) entry which is preliminary data.</text>
</comment>
<proteinExistence type="predicted"/>
<reference evidence="1" key="1">
    <citation type="submission" date="2019-10" db="EMBL/GenBank/DDBJ databases">
        <authorList>
            <consortium name="DOE Joint Genome Institute"/>
            <person name="Kuo A."/>
            <person name="Miyauchi S."/>
            <person name="Kiss E."/>
            <person name="Drula E."/>
            <person name="Kohler A."/>
            <person name="Sanchez-Garcia M."/>
            <person name="Andreopoulos B."/>
            <person name="Barry K.W."/>
            <person name="Bonito G."/>
            <person name="Buee M."/>
            <person name="Carver A."/>
            <person name="Chen C."/>
            <person name="Cichocki N."/>
            <person name="Clum A."/>
            <person name="Culley D."/>
            <person name="Crous P.W."/>
            <person name="Fauchery L."/>
            <person name="Girlanda M."/>
            <person name="Hayes R."/>
            <person name="Keri Z."/>
            <person name="Labutti K."/>
            <person name="Lipzen A."/>
            <person name="Lombard V."/>
            <person name="Magnuson J."/>
            <person name="Maillard F."/>
            <person name="Morin E."/>
            <person name="Murat C."/>
            <person name="Nolan M."/>
            <person name="Ohm R."/>
            <person name="Pangilinan J."/>
            <person name="Pereira M."/>
            <person name="Perotto S."/>
            <person name="Peter M."/>
            <person name="Riley R."/>
            <person name="Sitrit Y."/>
            <person name="Stielow B."/>
            <person name="Szollosi G."/>
            <person name="Zifcakova L."/>
            <person name="Stursova M."/>
            <person name="Spatafora J.W."/>
            <person name="Tedersoo L."/>
            <person name="Vaario L.-M."/>
            <person name="Yamada A."/>
            <person name="Yan M."/>
            <person name="Wang P."/>
            <person name="Xu J."/>
            <person name="Bruns T."/>
            <person name="Baldrian P."/>
            <person name="Vilgalys R."/>
            <person name="Henrissat B."/>
            <person name="Grigoriev I.V."/>
            <person name="Hibbett D."/>
            <person name="Nagy L.G."/>
            <person name="Martin F.M."/>
        </authorList>
    </citation>
    <scope>NUCLEOTIDE SEQUENCE</scope>
    <source>
        <strain evidence="1">P2</strain>
    </source>
</reference>